<comment type="similarity">
    <text evidence="1">Belongs to the peptidase M43B family.</text>
</comment>
<keyword evidence="3" id="KW-0479">Metal-binding</keyword>
<evidence type="ECO:0000313" key="11">
    <source>
        <dbReference type="EMBL" id="KJA24571.1"/>
    </source>
</evidence>
<evidence type="ECO:0000256" key="5">
    <source>
        <dbReference type="ARBA" id="ARBA00022801"/>
    </source>
</evidence>
<dbReference type="PANTHER" id="PTHR47466">
    <property type="match status" value="1"/>
</dbReference>
<protein>
    <recommendedName>
        <fullName evidence="10">Peptidase M43 pregnancy-associated plasma-A domain-containing protein</fullName>
    </recommendedName>
</protein>
<evidence type="ECO:0000256" key="4">
    <source>
        <dbReference type="ARBA" id="ARBA00022729"/>
    </source>
</evidence>
<keyword evidence="4 9" id="KW-0732">Signal</keyword>
<feature type="chain" id="PRO_5002248617" description="Peptidase M43 pregnancy-associated plasma-A domain-containing protein" evidence="9">
    <location>
        <begin position="20"/>
        <end position="277"/>
    </location>
</feature>
<dbReference type="OrthoDB" id="536211at2759"/>
<dbReference type="CDD" id="cd04275">
    <property type="entry name" value="ZnMc_pappalysin_like"/>
    <property type="match status" value="1"/>
</dbReference>
<name>A0A0D2P7C9_HYPSF</name>
<organism evidence="11 12">
    <name type="scientific">Hypholoma sublateritium (strain FD-334 SS-4)</name>
    <dbReference type="NCBI Taxonomy" id="945553"/>
    <lineage>
        <taxon>Eukaryota</taxon>
        <taxon>Fungi</taxon>
        <taxon>Dikarya</taxon>
        <taxon>Basidiomycota</taxon>
        <taxon>Agaricomycotina</taxon>
        <taxon>Agaricomycetes</taxon>
        <taxon>Agaricomycetidae</taxon>
        <taxon>Agaricales</taxon>
        <taxon>Agaricineae</taxon>
        <taxon>Strophariaceae</taxon>
        <taxon>Hypholoma</taxon>
    </lineage>
</organism>
<sequence length="277" mass="28698">MRFTSVAVALLLTASSALGRGCGNNPTNAEVKIAEAKFQAEKVAVKVDATAASKVISVYFHVISSGTTLATGVVPASQITAQIDVLNTAYASSGYSFVLANTTRTLNSQWFINAGPSTTYQTAMKTALRQGGAAALNVYTVGFQSSASSGLLGYSTFPSSYSSAPTDDGVVMLYSSVPGGTTTNYNLGQTLTHEAGHWFGLYHTFQGGCSGTGDSVSDTPAEASAASGCPTGRDTCTATGVDPIHNYMDYSYDSCMTEFTAGQATRMASQLATYRGI</sequence>
<gene>
    <name evidence="11" type="ORF">HYPSUDRAFT_200449</name>
</gene>
<keyword evidence="2" id="KW-0645">Protease</keyword>
<keyword evidence="5" id="KW-0378">Hydrolase</keyword>
<dbReference type="GO" id="GO:0006508">
    <property type="term" value="P:proteolysis"/>
    <property type="evidence" value="ECO:0007669"/>
    <property type="project" value="UniProtKB-KW"/>
</dbReference>
<dbReference type="GO" id="GO:0008237">
    <property type="term" value="F:metallopeptidase activity"/>
    <property type="evidence" value="ECO:0007669"/>
    <property type="project" value="UniProtKB-KW"/>
</dbReference>
<keyword evidence="12" id="KW-1185">Reference proteome</keyword>
<keyword evidence="6" id="KW-0862">Zinc</keyword>
<evidence type="ECO:0000256" key="7">
    <source>
        <dbReference type="ARBA" id="ARBA00023049"/>
    </source>
</evidence>
<evidence type="ECO:0000256" key="1">
    <source>
        <dbReference type="ARBA" id="ARBA00008721"/>
    </source>
</evidence>
<evidence type="ECO:0000256" key="9">
    <source>
        <dbReference type="SAM" id="SignalP"/>
    </source>
</evidence>
<evidence type="ECO:0000259" key="10">
    <source>
        <dbReference type="Pfam" id="PF05572"/>
    </source>
</evidence>
<dbReference type="STRING" id="945553.A0A0D2P7C9"/>
<dbReference type="GO" id="GO:0046872">
    <property type="term" value="F:metal ion binding"/>
    <property type="evidence" value="ECO:0007669"/>
    <property type="project" value="UniProtKB-KW"/>
</dbReference>
<reference evidence="12" key="1">
    <citation type="submission" date="2014-04" db="EMBL/GenBank/DDBJ databases">
        <title>Evolutionary Origins and Diversification of the Mycorrhizal Mutualists.</title>
        <authorList>
            <consortium name="DOE Joint Genome Institute"/>
            <consortium name="Mycorrhizal Genomics Consortium"/>
            <person name="Kohler A."/>
            <person name="Kuo A."/>
            <person name="Nagy L.G."/>
            <person name="Floudas D."/>
            <person name="Copeland A."/>
            <person name="Barry K.W."/>
            <person name="Cichocki N."/>
            <person name="Veneault-Fourrey C."/>
            <person name="LaButti K."/>
            <person name="Lindquist E.A."/>
            <person name="Lipzen A."/>
            <person name="Lundell T."/>
            <person name="Morin E."/>
            <person name="Murat C."/>
            <person name="Riley R."/>
            <person name="Ohm R."/>
            <person name="Sun H."/>
            <person name="Tunlid A."/>
            <person name="Henrissat B."/>
            <person name="Grigoriev I.V."/>
            <person name="Hibbett D.S."/>
            <person name="Martin F."/>
        </authorList>
    </citation>
    <scope>NUCLEOTIDE SEQUENCE [LARGE SCALE GENOMIC DNA]</scope>
    <source>
        <strain evidence="12">FD-334 SS-4</strain>
    </source>
</reference>
<proteinExistence type="inferred from homology"/>
<dbReference type="AlphaFoldDB" id="A0A0D2P7C9"/>
<dbReference type="InterPro" id="IPR024079">
    <property type="entry name" value="MetalloPept_cat_dom_sf"/>
</dbReference>
<dbReference type="PANTHER" id="PTHR47466:SF1">
    <property type="entry name" value="METALLOPROTEASE MEP1 (AFU_ORTHOLOGUE AFUA_1G07730)-RELATED"/>
    <property type="match status" value="1"/>
</dbReference>
<dbReference type="Gene3D" id="3.40.390.10">
    <property type="entry name" value="Collagenase (Catalytic Domain)"/>
    <property type="match status" value="1"/>
</dbReference>
<evidence type="ECO:0000313" key="12">
    <source>
        <dbReference type="Proteomes" id="UP000054270"/>
    </source>
</evidence>
<evidence type="ECO:0000256" key="6">
    <source>
        <dbReference type="ARBA" id="ARBA00022833"/>
    </source>
</evidence>
<accession>A0A0D2P7C9</accession>
<dbReference type="OMA" id="ALNTHYA"/>
<keyword evidence="8" id="KW-1015">Disulfide bond</keyword>
<feature type="signal peptide" evidence="9">
    <location>
        <begin position="1"/>
        <end position="19"/>
    </location>
</feature>
<feature type="domain" description="Peptidase M43 pregnancy-associated plasma-A" evidence="10">
    <location>
        <begin position="137"/>
        <end position="271"/>
    </location>
</feature>
<evidence type="ECO:0000256" key="8">
    <source>
        <dbReference type="ARBA" id="ARBA00023157"/>
    </source>
</evidence>
<evidence type="ECO:0000256" key="3">
    <source>
        <dbReference type="ARBA" id="ARBA00022723"/>
    </source>
</evidence>
<dbReference type="Proteomes" id="UP000054270">
    <property type="component" value="Unassembled WGS sequence"/>
</dbReference>
<dbReference type="SUPFAM" id="SSF55486">
    <property type="entry name" value="Metalloproteases ('zincins'), catalytic domain"/>
    <property type="match status" value="1"/>
</dbReference>
<keyword evidence="7" id="KW-0482">Metalloprotease</keyword>
<dbReference type="MEROPS" id="M43.008"/>
<dbReference type="InterPro" id="IPR008754">
    <property type="entry name" value="Peptidase_M43"/>
</dbReference>
<dbReference type="EMBL" id="KN817536">
    <property type="protein sequence ID" value="KJA24571.1"/>
    <property type="molecule type" value="Genomic_DNA"/>
</dbReference>
<dbReference type="Pfam" id="PF05572">
    <property type="entry name" value="Peptidase_M43"/>
    <property type="match status" value="1"/>
</dbReference>
<evidence type="ECO:0000256" key="2">
    <source>
        <dbReference type="ARBA" id="ARBA00022670"/>
    </source>
</evidence>